<dbReference type="SUPFAM" id="SSF53850">
    <property type="entry name" value="Periplasmic binding protein-like II"/>
    <property type="match status" value="1"/>
</dbReference>
<dbReference type="PANTHER" id="PTHR42928:SF5">
    <property type="entry name" value="BLR1237 PROTEIN"/>
    <property type="match status" value="1"/>
</dbReference>
<name>A0A4Q7NEI6_9BURK</name>
<gene>
    <name evidence="3" type="ORF">EV675_4079</name>
</gene>
<feature type="signal peptide" evidence="2">
    <location>
        <begin position="1"/>
        <end position="21"/>
    </location>
</feature>
<dbReference type="EMBL" id="SGXC01000002">
    <property type="protein sequence ID" value="RZS81456.1"/>
    <property type="molecule type" value="Genomic_DNA"/>
</dbReference>
<feature type="chain" id="PRO_5020674675" evidence="2">
    <location>
        <begin position="22"/>
        <end position="325"/>
    </location>
</feature>
<reference evidence="3 4" key="1">
    <citation type="submission" date="2019-02" db="EMBL/GenBank/DDBJ databases">
        <title>Genomic Encyclopedia of Type Strains, Phase IV (KMG-IV): sequencing the most valuable type-strain genomes for metagenomic binning, comparative biology and taxonomic classification.</title>
        <authorList>
            <person name="Goeker M."/>
        </authorList>
    </citation>
    <scope>NUCLEOTIDE SEQUENCE [LARGE SCALE GENOMIC DNA]</scope>
    <source>
        <strain evidence="3 4">K24</strain>
    </source>
</reference>
<dbReference type="AlphaFoldDB" id="A0A4Q7NEI6"/>
<organism evidence="3 4">
    <name type="scientific">Pigmentiphaga kullae</name>
    <dbReference type="NCBI Taxonomy" id="151784"/>
    <lineage>
        <taxon>Bacteria</taxon>
        <taxon>Pseudomonadati</taxon>
        <taxon>Pseudomonadota</taxon>
        <taxon>Betaproteobacteria</taxon>
        <taxon>Burkholderiales</taxon>
        <taxon>Alcaligenaceae</taxon>
        <taxon>Pigmentiphaga</taxon>
    </lineage>
</organism>
<evidence type="ECO:0000256" key="2">
    <source>
        <dbReference type="SAM" id="SignalP"/>
    </source>
</evidence>
<dbReference type="Pfam" id="PF03401">
    <property type="entry name" value="TctC"/>
    <property type="match status" value="1"/>
</dbReference>
<evidence type="ECO:0000313" key="4">
    <source>
        <dbReference type="Proteomes" id="UP000292445"/>
    </source>
</evidence>
<comment type="caution">
    <text evidence="3">The sequence shown here is derived from an EMBL/GenBank/DDBJ whole genome shotgun (WGS) entry which is preliminary data.</text>
</comment>
<accession>A0A4Q7NEI6</accession>
<evidence type="ECO:0000313" key="3">
    <source>
        <dbReference type="EMBL" id="RZS81456.1"/>
    </source>
</evidence>
<evidence type="ECO:0000256" key="1">
    <source>
        <dbReference type="ARBA" id="ARBA00006987"/>
    </source>
</evidence>
<keyword evidence="4" id="KW-1185">Reference proteome</keyword>
<dbReference type="CDD" id="cd07012">
    <property type="entry name" value="PBP2_Bug_TTT"/>
    <property type="match status" value="1"/>
</dbReference>
<comment type="similarity">
    <text evidence="1">Belongs to the UPF0065 (bug) family.</text>
</comment>
<dbReference type="InterPro" id="IPR005064">
    <property type="entry name" value="BUG"/>
</dbReference>
<dbReference type="OrthoDB" id="8674571at2"/>
<keyword evidence="2" id="KW-0732">Signal</keyword>
<dbReference type="InterPro" id="IPR042100">
    <property type="entry name" value="Bug_dom1"/>
</dbReference>
<sequence>MKKTITAAAAAFMLANTPAFGQAPKYPAKPVRIVSAFSTGSGADAMLRIVADRLSKSWGQAVVVENKPGGTGFIAAADVMRSPADGYTLFHADGLNFTAVPHLYKKMPYDAQKDFVPVIPLHHSNFFIAVSSQSKWNSAGDLLAAAKAAPGRVTYGSWQIGSVAHLAGAALETASGTHMTHVPFKDVGQLYASVANGDVDWAFGTPGSAGPLQQAGKLKFIGWAGTERLAAYPDVPLVGESGGPAGFQVSGWVGLFAPAGTPRALVDQVNRDVAAIYSQADVPPKMIQFGYMPLLIKPQEVSALIRKESEAYAKIVKENNLTLDQ</sequence>
<dbReference type="RefSeq" id="WP_130359275.1">
    <property type="nucleotide sequence ID" value="NZ_SGXC01000002.1"/>
</dbReference>
<dbReference type="Gene3D" id="3.40.190.150">
    <property type="entry name" value="Bordetella uptake gene, domain 1"/>
    <property type="match status" value="1"/>
</dbReference>
<proteinExistence type="inferred from homology"/>
<keyword evidence="3" id="KW-0675">Receptor</keyword>
<dbReference type="Proteomes" id="UP000292445">
    <property type="component" value="Unassembled WGS sequence"/>
</dbReference>
<protein>
    <submittedName>
        <fullName evidence="3">Tripartite-type tricarboxylate transporter receptor subunit TctC</fullName>
    </submittedName>
</protein>
<dbReference type="PANTHER" id="PTHR42928">
    <property type="entry name" value="TRICARBOXYLATE-BINDING PROTEIN"/>
    <property type="match status" value="1"/>
</dbReference>
<dbReference type="Gene3D" id="3.40.190.10">
    <property type="entry name" value="Periplasmic binding protein-like II"/>
    <property type="match status" value="1"/>
</dbReference>
<dbReference type="PIRSF" id="PIRSF017082">
    <property type="entry name" value="YflP"/>
    <property type="match status" value="1"/>
</dbReference>